<evidence type="ECO:0000256" key="1">
    <source>
        <dbReference type="ARBA" id="ARBA00001971"/>
    </source>
</evidence>
<dbReference type="InterPro" id="IPR036396">
    <property type="entry name" value="Cyt_P450_sf"/>
</dbReference>
<dbReference type="Gene3D" id="1.10.630.10">
    <property type="entry name" value="Cytochrome P450"/>
    <property type="match status" value="1"/>
</dbReference>
<dbReference type="PANTHER" id="PTHR24300">
    <property type="entry name" value="CYTOCHROME P450 508A4-RELATED"/>
    <property type="match status" value="1"/>
</dbReference>
<dbReference type="InterPro" id="IPR050182">
    <property type="entry name" value="Cytochrome_P450_fam2"/>
</dbReference>
<dbReference type="GO" id="GO:0008392">
    <property type="term" value="F:arachidonate epoxygenase activity"/>
    <property type="evidence" value="ECO:0007669"/>
    <property type="project" value="TreeGrafter"/>
</dbReference>
<evidence type="ECO:0000313" key="6">
    <source>
        <dbReference type="Proteomes" id="UP000694892"/>
    </source>
</evidence>
<organism evidence="5 6">
    <name type="scientific">Xenopus laevis</name>
    <name type="common">African clawed frog</name>
    <dbReference type="NCBI Taxonomy" id="8355"/>
    <lineage>
        <taxon>Eukaryota</taxon>
        <taxon>Metazoa</taxon>
        <taxon>Chordata</taxon>
        <taxon>Craniata</taxon>
        <taxon>Vertebrata</taxon>
        <taxon>Euteleostomi</taxon>
        <taxon>Amphibia</taxon>
        <taxon>Batrachia</taxon>
        <taxon>Anura</taxon>
        <taxon>Pipoidea</taxon>
        <taxon>Pipidae</taxon>
        <taxon>Xenopodinae</taxon>
        <taxon>Xenopus</taxon>
        <taxon>Xenopus</taxon>
    </lineage>
</organism>
<dbReference type="PANTHER" id="PTHR24300:SF398">
    <property type="entry name" value="CYTOCHROME P450, FAMILY 2, SUBFAMILY C, POLYPEPTIDE 8"/>
    <property type="match status" value="1"/>
</dbReference>
<dbReference type="GO" id="GO:0006805">
    <property type="term" value="P:xenobiotic metabolic process"/>
    <property type="evidence" value="ECO:0007669"/>
    <property type="project" value="TreeGrafter"/>
</dbReference>
<dbReference type="EMBL" id="CM004481">
    <property type="protein sequence ID" value="OCT66408.1"/>
    <property type="molecule type" value="Genomic_DNA"/>
</dbReference>
<accession>A0A974H699</accession>
<proteinExistence type="inferred from homology"/>
<name>A0A974H699_XENLA</name>
<keyword evidence="4" id="KW-0408">Iron</keyword>
<dbReference type="GO" id="GO:0019373">
    <property type="term" value="P:epoxygenase P450 pathway"/>
    <property type="evidence" value="ECO:0007669"/>
    <property type="project" value="TreeGrafter"/>
</dbReference>
<dbReference type="PRINTS" id="PR00463">
    <property type="entry name" value="EP450I"/>
</dbReference>
<evidence type="ECO:0000256" key="2">
    <source>
        <dbReference type="ARBA" id="ARBA00010617"/>
    </source>
</evidence>
<feature type="non-terminal residue" evidence="5">
    <location>
        <position position="1"/>
    </location>
</feature>
<sequence>GTTVIPLIGSALRDPAHWETPEEFNPEHFLNQNGEFYMCPAFMPFSA</sequence>
<dbReference type="GO" id="GO:0005506">
    <property type="term" value="F:iron ion binding"/>
    <property type="evidence" value="ECO:0007669"/>
    <property type="project" value="InterPro"/>
</dbReference>
<evidence type="ECO:0008006" key="7">
    <source>
        <dbReference type="Google" id="ProtNLM"/>
    </source>
</evidence>
<keyword evidence="3" id="KW-0479">Metal-binding</keyword>
<evidence type="ECO:0000256" key="3">
    <source>
        <dbReference type="ARBA" id="ARBA00022723"/>
    </source>
</evidence>
<evidence type="ECO:0000256" key="4">
    <source>
        <dbReference type="ARBA" id="ARBA00023004"/>
    </source>
</evidence>
<dbReference type="GO" id="GO:0016712">
    <property type="term" value="F:oxidoreductase activity, acting on paired donors, with incorporation or reduction of molecular oxygen, reduced flavin or flavoprotein as one donor, and incorporation of one atom of oxygen"/>
    <property type="evidence" value="ECO:0007669"/>
    <property type="project" value="TreeGrafter"/>
</dbReference>
<comment type="similarity">
    <text evidence="2">Belongs to the cytochrome P450 family.</text>
</comment>
<reference evidence="6" key="1">
    <citation type="journal article" date="2016" name="Nature">
        <title>Genome evolution in the allotetraploid frog Xenopus laevis.</title>
        <authorList>
            <person name="Session A.M."/>
            <person name="Uno Y."/>
            <person name="Kwon T."/>
            <person name="Chapman J.A."/>
            <person name="Toyoda A."/>
            <person name="Takahashi S."/>
            <person name="Fukui A."/>
            <person name="Hikosaka A."/>
            <person name="Suzuki A."/>
            <person name="Kondo M."/>
            <person name="van Heeringen S.J."/>
            <person name="Quigley I."/>
            <person name="Heinz S."/>
            <person name="Ogino H."/>
            <person name="Ochi H."/>
            <person name="Hellsten U."/>
            <person name="Lyons J.B."/>
            <person name="Simakov O."/>
            <person name="Putnam N."/>
            <person name="Stites J."/>
            <person name="Kuroki Y."/>
            <person name="Tanaka T."/>
            <person name="Michiue T."/>
            <person name="Watanabe M."/>
            <person name="Bogdanovic O."/>
            <person name="Lister R."/>
            <person name="Georgiou G."/>
            <person name="Paranjpe S.S."/>
            <person name="van Kruijsbergen I."/>
            <person name="Shu S."/>
            <person name="Carlson J."/>
            <person name="Kinoshita T."/>
            <person name="Ohta Y."/>
            <person name="Mawaribuchi S."/>
            <person name="Jenkins J."/>
            <person name="Grimwood J."/>
            <person name="Schmutz J."/>
            <person name="Mitros T."/>
            <person name="Mozaffari S.V."/>
            <person name="Suzuki Y."/>
            <person name="Haramoto Y."/>
            <person name="Yamamoto T.S."/>
            <person name="Takagi C."/>
            <person name="Heald R."/>
            <person name="Miller K."/>
            <person name="Haudenschild C."/>
            <person name="Kitzman J."/>
            <person name="Nakayama T."/>
            <person name="Izutsu Y."/>
            <person name="Robert J."/>
            <person name="Fortriede J."/>
            <person name="Burns K."/>
            <person name="Lotay V."/>
            <person name="Karimi K."/>
            <person name="Yasuoka Y."/>
            <person name="Dichmann D.S."/>
            <person name="Flajnik M.F."/>
            <person name="Houston D.W."/>
            <person name="Shendure J."/>
            <person name="DuPasquier L."/>
            <person name="Vize P.D."/>
            <person name="Zorn A.M."/>
            <person name="Ito M."/>
            <person name="Marcotte E.M."/>
            <person name="Wallingford J.B."/>
            <person name="Ito Y."/>
            <person name="Asashima M."/>
            <person name="Ueno N."/>
            <person name="Matsuda Y."/>
            <person name="Veenstra G.J."/>
            <person name="Fujiyama A."/>
            <person name="Harland R.M."/>
            <person name="Taira M."/>
            <person name="Rokhsar D.S."/>
        </authorList>
    </citation>
    <scope>NUCLEOTIDE SEQUENCE [LARGE SCALE GENOMIC DNA]</scope>
    <source>
        <strain evidence="6">J</strain>
    </source>
</reference>
<gene>
    <name evidence="5" type="ORF">XELAEV_180426614mg</name>
</gene>
<dbReference type="InterPro" id="IPR001128">
    <property type="entry name" value="Cyt_P450"/>
</dbReference>
<dbReference type="AlphaFoldDB" id="A0A974H699"/>
<evidence type="ECO:0000313" key="5">
    <source>
        <dbReference type="EMBL" id="OCT66408.1"/>
    </source>
</evidence>
<dbReference type="GO" id="GO:0005737">
    <property type="term" value="C:cytoplasm"/>
    <property type="evidence" value="ECO:0007669"/>
    <property type="project" value="TreeGrafter"/>
</dbReference>
<protein>
    <recommendedName>
        <fullName evidence="7">Cytochrome P450</fullName>
    </recommendedName>
</protein>
<dbReference type="Proteomes" id="UP000694892">
    <property type="component" value="Chromosome 8S"/>
</dbReference>
<dbReference type="GO" id="GO:0020037">
    <property type="term" value="F:heme binding"/>
    <property type="evidence" value="ECO:0007669"/>
    <property type="project" value="InterPro"/>
</dbReference>
<feature type="non-terminal residue" evidence="5">
    <location>
        <position position="47"/>
    </location>
</feature>
<dbReference type="Pfam" id="PF00067">
    <property type="entry name" value="p450"/>
    <property type="match status" value="1"/>
</dbReference>
<dbReference type="InterPro" id="IPR002401">
    <property type="entry name" value="Cyt_P450_E_grp-I"/>
</dbReference>
<comment type="cofactor">
    <cofactor evidence="1">
        <name>heme</name>
        <dbReference type="ChEBI" id="CHEBI:30413"/>
    </cofactor>
</comment>
<dbReference type="SUPFAM" id="SSF48264">
    <property type="entry name" value="Cytochrome P450"/>
    <property type="match status" value="1"/>
</dbReference>